<dbReference type="PROSITE" id="PS51257">
    <property type="entry name" value="PROKAR_LIPOPROTEIN"/>
    <property type="match status" value="1"/>
</dbReference>
<evidence type="ECO:0000256" key="2">
    <source>
        <dbReference type="SAM" id="SignalP"/>
    </source>
</evidence>
<sequence length="171" mass="19356" precursor="true">MKKHILIFAFGLLISSSACQSSTSTTASDENAVDSASAAVVTPEETETPTETTPVVVETPTEEVDYSNQETFVNIYRSDGFRPNMASEWVQVRTNADMDKILEVLYWNVQDENKIKLEIVSQEYSEGEISGYTGEVRFPNDETTTDFGMIEDRFNLTPKGEKMQEFFYEEK</sequence>
<evidence type="ECO:0000313" key="3">
    <source>
        <dbReference type="EMBL" id="AFM05948.1"/>
    </source>
</evidence>
<dbReference type="RefSeq" id="WP_014799372.1">
    <property type="nucleotide sequence ID" value="NC_018018.1"/>
</dbReference>
<dbReference type="EMBL" id="CP003345">
    <property type="protein sequence ID" value="AFM05948.1"/>
    <property type="molecule type" value="Genomic_DNA"/>
</dbReference>
<gene>
    <name evidence="3" type="ordered locus">Fleli_3632</name>
</gene>
<evidence type="ECO:0008006" key="5">
    <source>
        <dbReference type="Google" id="ProtNLM"/>
    </source>
</evidence>
<proteinExistence type="predicted"/>
<accession>I4APR3</accession>
<keyword evidence="4" id="KW-1185">Reference proteome</keyword>
<dbReference type="HOGENOM" id="CLU_1560691_0_0_10"/>
<evidence type="ECO:0000256" key="1">
    <source>
        <dbReference type="SAM" id="MobiDB-lite"/>
    </source>
</evidence>
<dbReference type="Proteomes" id="UP000006054">
    <property type="component" value="Chromosome"/>
</dbReference>
<dbReference type="AlphaFoldDB" id="I4APR3"/>
<feature type="chain" id="PRO_5003686004" description="Lipoprotein" evidence="2">
    <location>
        <begin position="21"/>
        <end position="171"/>
    </location>
</feature>
<name>I4APR3_BERLS</name>
<feature type="signal peptide" evidence="2">
    <location>
        <begin position="1"/>
        <end position="20"/>
    </location>
</feature>
<protein>
    <recommendedName>
        <fullName evidence="5">Lipoprotein</fullName>
    </recommendedName>
</protein>
<dbReference type="KEGG" id="fli:Fleli_3632"/>
<evidence type="ECO:0000313" key="4">
    <source>
        <dbReference type="Proteomes" id="UP000006054"/>
    </source>
</evidence>
<reference evidence="4" key="1">
    <citation type="submission" date="2012-06" db="EMBL/GenBank/DDBJ databases">
        <title>The complete genome of Flexibacter litoralis DSM 6794.</title>
        <authorList>
            <person name="Lucas S."/>
            <person name="Copeland A."/>
            <person name="Lapidus A."/>
            <person name="Glavina del Rio T."/>
            <person name="Dalin E."/>
            <person name="Tice H."/>
            <person name="Bruce D."/>
            <person name="Goodwin L."/>
            <person name="Pitluck S."/>
            <person name="Peters L."/>
            <person name="Ovchinnikova G."/>
            <person name="Lu M."/>
            <person name="Kyrpides N."/>
            <person name="Mavromatis K."/>
            <person name="Ivanova N."/>
            <person name="Brettin T."/>
            <person name="Detter J.C."/>
            <person name="Han C."/>
            <person name="Larimer F."/>
            <person name="Land M."/>
            <person name="Hauser L."/>
            <person name="Markowitz V."/>
            <person name="Cheng J.-F."/>
            <person name="Hugenholtz P."/>
            <person name="Woyke T."/>
            <person name="Wu D."/>
            <person name="Spring S."/>
            <person name="Lang E."/>
            <person name="Kopitz M."/>
            <person name="Brambilla E."/>
            <person name="Klenk H.-P."/>
            <person name="Eisen J.A."/>
        </authorList>
    </citation>
    <scope>NUCLEOTIDE SEQUENCE [LARGE SCALE GENOMIC DNA]</scope>
    <source>
        <strain evidence="4">ATCC 23117 / DSM 6794 / NBRC 15988 / NCIMB 1366 / Sio-4</strain>
    </source>
</reference>
<organism evidence="3 4">
    <name type="scientific">Bernardetia litoralis (strain ATCC 23117 / DSM 6794 / NBRC 15988 / NCIMB 1366 / Fx l1 / Sio-4)</name>
    <name type="common">Flexibacter litoralis</name>
    <dbReference type="NCBI Taxonomy" id="880071"/>
    <lineage>
        <taxon>Bacteria</taxon>
        <taxon>Pseudomonadati</taxon>
        <taxon>Bacteroidota</taxon>
        <taxon>Cytophagia</taxon>
        <taxon>Cytophagales</taxon>
        <taxon>Bernardetiaceae</taxon>
        <taxon>Bernardetia</taxon>
    </lineage>
</organism>
<feature type="region of interest" description="Disordered" evidence="1">
    <location>
        <begin position="23"/>
        <end position="54"/>
    </location>
</feature>
<keyword evidence="2" id="KW-0732">Signal</keyword>